<evidence type="ECO:0000256" key="2">
    <source>
        <dbReference type="SAM" id="SignalP"/>
    </source>
</evidence>
<feature type="region of interest" description="Disordered" evidence="1">
    <location>
        <begin position="86"/>
        <end position="211"/>
    </location>
</feature>
<feature type="compositionally biased region" description="Low complexity" evidence="1">
    <location>
        <begin position="191"/>
        <end position="201"/>
    </location>
</feature>
<feature type="chain" id="PRO_5035729729" evidence="2">
    <location>
        <begin position="18"/>
        <end position="263"/>
    </location>
</feature>
<name>A0A8S1RC99_9CILI</name>
<feature type="compositionally biased region" description="Polar residues" evidence="1">
    <location>
        <begin position="96"/>
        <end position="107"/>
    </location>
</feature>
<gene>
    <name evidence="3" type="ORF">PSON_ATCC_30995.1.T1520104</name>
</gene>
<reference evidence="3" key="1">
    <citation type="submission" date="2021-01" db="EMBL/GenBank/DDBJ databases">
        <authorList>
            <consortium name="Genoscope - CEA"/>
            <person name="William W."/>
        </authorList>
    </citation>
    <scope>NUCLEOTIDE SEQUENCE</scope>
</reference>
<comment type="caution">
    <text evidence="3">The sequence shown here is derived from an EMBL/GenBank/DDBJ whole genome shotgun (WGS) entry which is preliminary data.</text>
</comment>
<evidence type="ECO:0000256" key="1">
    <source>
        <dbReference type="SAM" id="MobiDB-lite"/>
    </source>
</evidence>
<protein>
    <submittedName>
        <fullName evidence="3">Uncharacterized protein</fullName>
    </submittedName>
</protein>
<sequence>MLFTLILLGFVNSSCVTRNFEECLSLNVEYQESCQLSQGECRPRPVKCTEIDATYPQNCKTSECYYSKRFNKCLSQPFTRLLNEVGNRGDQHNHQDGSISGTPIQESYHTEGGPLPSDQGPDSSTQSSTSMPPQQHNQTSQNDDLDINQSEEEEDEHDTSDNPEEYDDSDEINDNPIVNNEPWNDPQQPINNNSTNSTNSTIDSNGDYTDSTNFNDTYTGFQYLIEEEIKSRLNESDERKQIEIKSSLAQQLMIAFISMIIMI</sequence>
<feature type="compositionally biased region" description="Low complexity" evidence="1">
    <location>
        <begin position="116"/>
        <end position="135"/>
    </location>
</feature>
<evidence type="ECO:0000313" key="4">
    <source>
        <dbReference type="Proteomes" id="UP000692954"/>
    </source>
</evidence>
<keyword evidence="4" id="KW-1185">Reference proteome</keyword>
<dbReference type="AlphaFoldDB" id="A0A8S1RC99"/>
<dbReference type="OrthoDB" id="311822at2759"/>
<dbReference type="EMBL" id="CAJJDN010000152">
    <property type="protein sequence ID" value="CAD8124639.1"/>
    <property type="molecule type" value="Genomic_DNA"/>
</dbReference>
<feature type="compositionally biased region" description="Polar residues" evidence="1">
    <location>
        <begin position="202"/>
        <end position="211"/>
    </location>
</feature>
<organism evidence="3 4">
    <name type="scientific">Paramecium sonneborni</name>
    <dbReference type="NCBI Taxonomy" id="65129"/>
    <lineage>
        <taxon>Eukaryota</taxon>
        <taxon>Sar</taxon>
        <taxon>Alveolata</taxon>
        <taxon>Ciliophora</taxon>
        <taxon>Intramacronucleata</taxon>
        <taxon>Oligohymenophorea</taxon>
        <taxon>Peniculida</taxon>
        <taxon>Parameciidae</taxon>
        <taxon>Paramecium</taxon>
    </lineage>
</organism>
<feature type="signal peptide" evidence="2">
    <location>
        <begin position="1"/>
        <end position="17"/>
    </location>
</feature>
<feature type="compositionally biased region" description="Polar residues" evidence="1">
    <location>
        <begin position="176"/>
        <end position="190"/>
    </location>
</feature>
<keyword evidence="2" id="KW-0732">Signal</keyword>
<dbReference type="Proteomes" id="UP000692954">
    <property type="component" value="Unassembled WGS sequence"/>
</dbReference>
<evidence type="ECO:0000313" key="3">
    <source>
        <dbReference type="EMBL" id="CAD8124639.1"/>
    </source>
</evidence>
<feature type="compositionally biased region" description="Acidic residues" evidence="1">
    <location>
        <begin position="143"/>
        <end position="173"/>
    </location>
</feature>
<accession>A0A8S1RC99</accession>
<proteinExistence type="predicted"/>